<dbReference type="eggNOG" id="COG0840">
    <property type="taxonomic scope" value="Bacteria"/>
</dbReference>
<keyword evidence="5" id="KW-1185">Reference proteome</keyword>
<dbReference type="SMART" id="SM00283">
    <property type="entry name" value="MA"/>
    <property type="match status" value="1"/>
</dbReference>
<evidence type="ECO:0000256" key="1">
    <source>
        <dbReference type="ARBA" id="ARBA00023224"/>
    </source>
</evidence>
<dbReference type="HOGENOM" id="CLU_085649_0_0_9"/>
<dbReference type="GO" id="GO:0016020">
    <property type="term" value="C:membrane"/>
    <property type="evidence" value="ECO:0007669"/>
    <property type="project" value="InterPro"/>
</dbReference>
<organism evidence="4 5">
    <name type="scientific">Desulforamulus reducens (strain ATCC BAA-1160 / DSM 100696 / MI-1)</name>
    <name type="common">Desulfotomaculum reducens</name>
    <dbReference type="NCBI Taxonomy" id="349161"/>
    <lineage>
        <taxon>Bacteria</taxon>
        <taxon>Bacillati</taxon>
        <taxon>Bacillota</taxon>
        <taxon>Clostridia</taxon>
        <taxon>Eubacteriales</taxon>
        <taxon>Peptococcaceae</taxon>
        <taxon>Desulforamulus</taxon>
    </lineage>
</organism>
<dbReference type="Pfam" id="PF01408">
    <property type="entry name" value="GFO_IDH_MocA"/>
    <property type="match status" value="1"/>
</dbReference>
<dbReference type="PANTHER" id="PTHR32089">
    <property type="entry name" value="METHYL-ACCEPTING CHEMOTAXIS PROTEIN MCPB"/>
    <property type="match status" value="1"/>
</dbReference>
<dbReference type="EMBL" id="CP000612">
    <property type="protein sequence ID" value="ABO49710.1"/>
    <property type="molecule type" value="Genomic_DNA"/>
</dbReference>
<evidence type="ECO:0000259" key="3">
    <source>
        <dbReference type="PROSITE" id="PS50111"/>
    </source>
</evidence>
<dbReference type="PANTHER" id="PTHR32089:SF112">
    <property type="entry name" value="LYSOZYME-LIKE PROTEIN-RELATED"/>
    <property type="match status" value="1"/>
</dbReference>
<dbReference type="STRING" id="349161.Dred_1176"/>
<dbReference type="Proteomes" id="UP000001556">
    <property type="component" value="Chromosome"/>
</dbReference>
<dbReference type="GO" id="GO:0007165">
    <property type="term" value="P:signal transduction"/>
    <property type="evidence" value="ECO:0007669"/>
    <property type="project" value="UniProtKB-KW"/>
</dbReference>
<feature type="domain" description="Methyl-accepting transducer" evidence="3">
    <location>
        <begin position="109"/>
        <end position="283"/>
    </location>
</feature>
<evidence type="ECO:0000313" key="5">
    <source>
        <dbReference type="Proteomes" id="UP000001556"/>
    </source>
</evidence>
<reference evidence="4 5" key="1">
    <citation type="submission" date="2007-03" db="EMBL/GenBank/DDBJ databases">
        <title>Complete sequence of Desulfotomaculum reducens MI-1.</title>
        <authorList>
            <consortium name="US DOE Joint Genome Institute"/>
            <person name="Copeland A."/>
            <person name="Lucas S."/>
            <person name="Lapidus A."/>
            <person name="Barry K."/>
            <person name="Detter J.C."/>
            <person name="Glavina del Rio T."/>
            <person name="Hammon N."/>
            <person name="Israni S."/>
            <person name="Dalin E."/>
            <person name="Tice H."/>
            <person name="Pitluck S."/>
            <person name="Sims D."/>
            <person name="Brettin T."/>
            <person name="Bruce D."/>
            <person name="Han C."/>
            <person name="Tapia R."/>
            <person name="Schmutz J."/>
            <person name="Larimer F."/>
            <person name="Land M."/>
            <person name="Hauser L."/>
            <person name="Kyrpides N."/>
            <person name="Kim E."/>
            <person name="Tebo B.M."/>
            <person name="Richardson P."/>
        </authorList>
    </citation>
    <scope>NUCLEOTIDE SEQUENCE [LARGE SCALE GENOMIC DNA]</scope>
    <source>
        <strain evidence="4 5">MI-1</strain>
    </source>
</reference>
<dbReference type="InterPro" id="IPR004089">
    <property type="entry name" value="MCPsignal_dom"/>
</dbReference>
<dbReference type="SUPFAM" id="SSF51735">
    <property type="entry name" value="NAD(P)-binding Rossmann-fold domains"/>
    <property type="match status" value="1"/>
</dbReference>
<keyword evidence="1 2" id="KW-0807">Transducer</keyword>
<dbReference type="OrthoDB" id="3192at2"/>
<dbReference type="Gene3D" id="1.10.287.950">
    <property type="entry name" value="Methyl-accepting chemotaxis protein"/>
    <property type="match status" value="1"/>
</dbReference>
<dbReference type="InterPro" id="IPR000683">
    <property type="entry name" value="Gfo/Idh/MocA-like_OxRdtase_N"/>
</dbReference>
<dbReference type="InterPro" id="IPR036291">
    <property type="entry name" value="NAD(P)-bd_dom_sf"/>
</dbReference>
<accession>A4J3Q7</accession>
<dbReference type="PROSITE" id="PS50111">
    <property type="entry name" value="CHEMOTAXIS_TRANSDUC_2"/>
    <property type="match status" value="1"/>
</dbReference>
<gene>
    <name evidence="4" type="ordered locus">Dred_1176</name>
</gene>
<dbReference type="AlphaFoldDB" id="A4J3Q7"/>
<dbReference type="GO" id="GO:0000166">
    <property type="term" value="F:nucleotide binding"/>
    <property type="evidence" value="ECO:0007669"/>
    <property type="project" value="InterPro"/>
</dbReference>
<evidence type="ECO:0000313" key="4">
    <source>
        <dbReference type="EMBL" id="ABO49710.1"/>
    </source>
</evidence>
<dbReference type="KEGG" id="drm:Dred_1176"/>
<sequence length="283" mass="30107">MIKVGIVGGGQGGSAMLRLMSSLTDITVIGIADINENAPAFTVAKELGIPTFLDFKQLLQSANLDVVLDVTGNASVNQAILEHKQATTHLADPVISKLMYTVARGQEESAQELKGQAQQLASMAEELNSTVHSVPSAIKSVTGALETHCEKLNSAVFQAEKHINDTDEVIEFIKKVADQTKLLGLNAAIEAARAGNHGRGFGVVANEVRKLAEDSVVSAKKISNILGNIEDSMKTIILGIDETATIAQMQQSTTDKVDEATKQLGQIADEMKVFAHKLSNFAS</sequence>
<dbReference type="Gene3D" id="3.40.50.720">
    <property type="entry name" value="NAD(P)-binding Rossmann-like Domain"/>
    <property type="match status" value="1"/>
</dbReference>
<name>A4J3Q7_DESRM</name>
<dbReference type="SUPFAM" id="SSF58104">
    <property type="entry name" value="Methyl-accepting chemotaxis protein (MCP) signaling domain"/>
    <property type="match status" value="1"/>
</dbReference>
<dbReference type="RefSeq" id="WP_011877536.1">
    <property type="nucleotide sequence ID" value="NC_009253.1"/>
</dbReference>
<proteinExistence type="predicted"/>
<evidence type="ECO:0000256" key="2">
    <source>
        <dbReference type="PROSITE-ProRule" id="PRU00284"/>
    </source>
</evidence>
<protein>
    <submittedName>
        <fullName evidence="4">Methyl-accepting chemotaxis sensory transducer</fullName>
    </submittedName>
</protein>
<dbReference type="Pfam" id="PF00015">
    <property type="entry name" value="MCPsignal"/>
    <property type="match status" value="1"/>
</dbReference>